<dbReference type="GO" id="GO:0003824">
    <property type="term" value="F:catalytic activity"/>
    <property type="evidence" value="ECO:0007669"/>
    <property type="project" value="InterPro"/>
</dbReference>
<feature type="domain" description="Autotransporter" evidence="3">
    <location>
        <begin position="859"/>
        <end position="1135"/>
    </location>
</feature>
<dbReference type="Pfam" id="PF03372">
    <property type="entry name" value="Exo_endo_phos"/>
    <property type="match status" value="1"/>
</dbReference>
<dbReference type="SUPFAM" id="SSF103515">
    <property type="entry name" value="Autotransporter"/>
    <property type="match status" value="1"/>
</dbReference>
<dbReference type="EMBL" id="CACSAS010000001">
    <property type="protein sequence ID" value="CAA0093552.1"/>
    <property type="molecule type" value="Genomic_DNA"/>
</dbReference>
<proteinExistence type="predicted"/>
<dbReference type="Pfam" id="PF03797">
    <property type="entry name" value="Autotransporter"/>
    <property type="match status" value="1"/>
</dbReference>
<evidence type="ECO:0000313" key="5">
    <source>
        <dbReference type="Proteomes" id="UP000433050"/>
    </source>
</evidence>
<keyword evidence="1 2" id="KW-0732">Signal</keyword>
<dbReference type="InterPro" id="IPR013425">
    <property type="entry name" value="Autotrns_rpt"/>
</dbReference>
<dbReference type="SUPFAM" id="SSF56219">
    <property type="entry name" value="DNase I-like"/>
    <property type="match status" value="1"/>
</dbReference>
<evidence type="ECO:0000259" key="3">
    <source>
        <dbReference type="PROSITE" id="PS51208"/>
    </source>
</evidence>
<dbReference type="SUPFAM" id="SSF51126">
    <property type="entry name" value="Pectin lyase-like"/>
    <property type="match status" value="1"/>
</dbReference>
<dbReference type="InterPro" id="IPR036691">
    <property type="entry name" value="Endo/exonu/phosph_ase_sf"/>
</dbReference>
<dbReference type="InterPro" id="IPR006315">
    <property type="entry name" value="OM_autotransptr_brl_dom"/>
</dbReference>
<name>A0A5S9NSH8_9HYPH</name>
<dbReference type="InterPro" id="IPR005546">
    <property type="entry name" value="Autotransporte_beta"/>
</dbReference>
<organism evidence="4 5">
    <name type="scientific">Starkeya nomas</name>
    <dbReference type="NCBI Taxonomy" id="2666134"/>
    <lineage>
        <taxon>Bacteria</taxon>
        <taxon>Pseudomonadati</taxon>
        <taxon>Pseudomonadota</taxon>
        <taxon>Alphaproteobacteria</taxon>
        <taxon>Hyphomicrobiales</taxon>
        <taxon>Xanthobacteraceae</taxon>
        <taxon>Starkeya</taxon>
    </lineage>
</organism>
<dbReference type="AlphaFoldDB" id="A0A5S9NSH8"/>
<dbReference type="Proteomes" id="UP000433050">
    <property type="component" value="Unassembled WGS sequence"/>
</dbReference>
<reference evidence="4 5" key="1">
    <citation type="submission" date="2019-12" db="EMBL/GenBank/DDBJ databases">
        <authorList>
            <person name="Reyes-Prieto M."/>
        </authorList>
    </citation>
    <scope>NUCLEOTIDE SEQUENCE [LARGE SCALE GENOMIC DNA]</scope>
    <source>
        <strain evidence="4">HF14-78462</strain>
    </source>
</reference>
<accession>A0A5S9NSH8</accession>
<gene>
    <name evidence="4" type="ORF">STARVERO_01648</name>
</gene>
<protein>
    <recommendedName>
        <fullName evidence="3">Autotransporter domain-containing protein</fullName>
    </recommendedName>
</protein>
<feature type="chain" id="PRO_5025051211" description="Autotransporter domain-containing protein" evidence="2">
    <location>
        <begin position="29"/>
        <end position="1135"/>
    </location>
</feature>
<keyword evidence="5" id="KW-1185">Reference proteome</keyword>
<dbReference type="NCBIfam" id="TIGR02601">
    <property type="entry name" value="autotrns_rpt"/>
    <property type="match status" value="1"/>
</dbReference>
<sequence length="1135" mass="119561">MTIRNTRRRRGLSLVTITSRLLCGAALAALGTTAGQADDDTLRILSLNIWNQFKQNPGVTSEFMINGNYDVLAFQEANGSRYVSDIPGILKDAGRGTYGGVLVGDVGVISRLPGTFGTYTLPGVTTQGRYVSFTVADGKAGRPETLIGTVHLDYADTSGGRIKEAKALNTWAGDSDTPIILVGDFNAGDVSERGLHSAEQQSYLFARTIVDGGSSTLWKQLAKEYTPEGKGDEYTAYATAMKATDPNGQAHYRNVIQDYFNAHRDEFPGKTSISQLSWRQWEQIVAKDMAAKGISFEDETLPVASNQPVTMNILKKQYMLLQNPDEREQFAPHELSDGSTTWPSAGQDSTNTWTSWDRATIDHFLISRPFGKWYVLADDPNDPYTGVADEVGYTNDGRPLSDHEPVAHTLKWIGPALESYTETVDDATVEKTRLVWGADATTFEEKNKEFYLTRNNMRTDVYLGQISDENGNPILTDLTDEEKKTLLNCKSTDPRLQQAIVDYCIDDHSFIGQTLVTDGGTLIVDEDTALGTSAASLHLDNGTLRIAGTDMAVLDRSVVLEAGGGGIEIADAANAVAIRRAISGEGSLTKLGEGALGLFGTNTYTGETFVRNGLLVVNGSIASSALTTVLDGAALAGTGTVGSLKIASGGVVAPGNSIGTLNVAGNLTFESGSAYEVEFNAEGASDLIAVTGKTTIEGGTLMSLGTAGDYKPETSYTIIISAGGIEGAFGEVTSSFAFLDPTLAYGATDVVLTLARNDTAFDRLGATFNQRSAARGAESLGYGAPLYDAIVMLDEASARSAFAQIGGEVHASTYGVLIDDSRFLRDAANERLRAASGELAGQDMSVLAYDKAGPAPVAADTNRFAVWGQSFGSWSDVDGDGNASGLTSNVGGLLAGADAAVGDAWRVGLLAGYSRTSVELDDLVSSGDADNYHIGFYAGSRSGPLGLRLGVGHTWHSIETSRQVAIPGLNESLSADYDASTTQVFGELGYRFDLARSAIEPFLSLAYVRFSNDGFVEKGGAAALAGASGDLDTLFTTLGARASTSFDIGSTVATLHGTLGWQHASGDVVPQAVLAFAGGDDFGIRGTPIAENVAIIRAGVDFAATPNATLGISYSGQFGSGLGDNGVTGRLSVKF</sequence>
<dbReference type="GO" id="GO:0019867">
    <property type="term" value="C:outer membrane"/>
    <property type="evidence" value="ECO:0007669"/>
    <property type="project" value="InterPro"/>
</dbReference>
<dbReference type="RefSeq" id="WP_244616656.1">
    <property type="nucleotide sequence ID" value="NZ_CACSAS010000001.1"/>
</dbReference>
<dbReference type="PROSITE" id="PS51208">
    <property type="entry name" value="AUTOTRANSPORTER"/>
    <property type="match status" value="1"/>
</dbReference>
<dbReference type="InterPro" id="IPR005135">
    <property type="entry name" value="Endo/exonuclease/phosphatase"/>
</dbReference>
<feature type="signal peptide" evidence="2">
    <location>
        <begin position="1"/>
        <end position="28"/>
    </location>
</feature>
<dbReference type="InterPro" id="IPR011050">
    <property type="entry name" value="Pectin_lyase_fold/virulence"/>
</dbReference>
<evidence type="ECO:0000313" key="4">
    <source>
        <dbReference type="EMBL" id="CAA0093552.1"/>
    </source>
</evidence>
<evidence type="ECO:0000256" key="2">
    <source>
        <dbReference type="SAM" id="SignalP"/>
    </source>
</evidence>
<dbReference type="Gene3D" id="2.40.128.130">
    <property type="entry name" value="Autotransporter beta-domain"/>
    <property type="match status" value="1"/>
</dbReference>
<dbReference type="Gene3D" id="3.60.10.10">
    <property type="entry name" value="Endonuclease/exonuclease/phosphatase"/>
    <property type="match status" value="1"/>
</dbReference>
<evidence type="ECO:0000256" key="1">
    <source>
        <dbReference type="ARBA" id="ARBA00022729"/>
    </source>
</evidence>
<dbReference type="InterPro" id="IPR036709">
    <property type="entry name" value="Autotransporte_beta_dom_sf"/>
</dbReference>
<dbReference type="SMART" id="SM00869">
    <property type="entry name" value="Autotransporter"/>
    <property type="match status" value="1"/>
</dbReference>
<dbReference type="NCBIfam" id="TIGR01414">
    <property type="entry name" value="autotrans_barl"/>
    <property type="match status" value="1"/>
</dbReference>